<dbReference type="GO" id="GO:0009403">
    <property type="term" value="P:toxin biosynthetic process"/>
    <property type="evidence" value="ECO:0007669"/>
    <property type="project" value="InterPro"/>
</dbReference>
<protein>
    <recommendedName>
        <fullName evidence="8">Colicin V production protein</fullName>
    </recommendedName>
</protein>
<feature type="transmembrane region" description="Helical" evidence="5">
    <location>
        <begin position="51"/>
        <end position="75"/>
    </location>
</feature>
<evidence type="ECO:0000256" key="5">
    <source>
        <dbReference type="SAM" id="Phobius"/>
    </source>
</evidence>
<keyword evidence="3 5" id="KW-1133">Transmembrane helix</keyword>
<dbReference type="GO" id="GO:0016020">
    <property type="term" value="C:membrane"/>
    <property type="evidence" value="ECO:0007669"/>
    <property type="project" value="UniProtKB-SubCell"/>
</dbReference>
<evidence type="ECO:0000256" key="4">
    <source>
        <dbReference type="ARBA" id="ARBA00023136"/>
    </source>
</evidence>
<dbReference type="EMBL" id="MHKL01000041">
    <property type="protein sequence ID" value="OGY88753.1"/>
    <property type="molecule type" value="Genomic_DNA"/>
</dbReference>
<dbReference type="AlphaFoldDB" id="A0A1G2BHQ8"/>
<evidence type="ECO:0000256" key="3">
    <source>
        <dbReference type="ARBA" id="ARBA00022989"/>
    </source>
</evidence>
<dbReference type="PANTHER" id="PTHR37306:SF1">
    <property type="entry name" value="COLICIN V PRODUCTION PROTEIN"/>
    <property type="match status" value="1"/>
</dbReference>
<reference evidence="6 7" key="1">
    <citation type="journal article" date="2016" name="Nat. Commun.">
        <title>Thousands of microbial genomes shed light on interconnected biogeochemical processes in an aquifer system.</title>
        <authorList>
            <person name="Anantharaman K."/>
            <person name="Brown C.T."/>
            <person name="Hug L.A."/>
            <person name="Sharon I."/>
            <person name="Castelle C.J."/>
            <person name="Probst A.J."/>
            <person name="Thomas B.C."/>
            <person name="Singh A."/>
            <person name="Wilkins M.J."/>
            <person name="Karaoz U."/>
            <person name="Brodie E.L."/>
            <person name="Williams K.H."/>
            <person name="Hubbard S.S."/>
            <person name="Banfield J.F."/>
        </authorList>
    </citation>
    <scope>NUCLEOTIDE SEQUENCE [LARGE SCALE GENOMIC DNA]</scope>
</reference>
<comment type="subcellular location">
    <subcellularLocation>
        <location evidence="1">Membrane</location>
        <topology evidence="1">Multi-pass membrane protein</topology>
    </subcellularLocation>
</comment>
<feature type="transmembrane region" description="Helical" evidence="5">
    <location>
        <begin position="81"/>
        <end position="99"/>
    </location>
</feature>
<dbReference type="STRING" id="1798550.A2927_02885"/>
<proteinExistence type="predicted"/>
<gene>
    <name evidence="6" type="ORF">A2927_02885</name>
</gene>
<dbReference type="Pfam" id="PF02674">
    <property type="entry name" value="Colicin_V"/>
    <property type="match status" value="1"/>
</dbReference>
<organism evidence="6 7">
    <name type="scientific">Candidatus Komeilibacteria bacterium RIFCSPLOWO2_01_FULL_45_10</name>
    <dbReference type="NCBI Taxonomy" id="1798550"/>
    <lineage>
        <taxon>Bacteria</taxon>
        <taxon>Candidatus Komeiliibacteriota</taxon>
    </lineage>
</organism>
<evidence type="ECO:0000313" key="6">
    <source>
        <dbReference type="EMBL" id="OGY88753.1"/>
    </source>
</evidence>
<dbReference type="PANTHER" id="PTHR37306">
    <property type="entry name" value="COLICIN V PRODUCTION PROTEIN"/>
    <property type="match status" value="1"/>
</dbReference>
<dbReference type="InterPro" id="IPR003825">
    <property type="entry name" value="Colicin-V_CvpA"/>
</dbReference>
<keyword evidence="2 5" id="KW-0812">Transmembrane</keyword>
<evidence type="ECO:0000256" key="2">
    <source>
        <dbReference type="ARBA" id="ARBA00022692"/>
    </source>
</evidence>
<name>A0A1G2BHQ8_9BACT</name>
<evidence type="ECO:0000313" key="7">
    <source>
        <dbReference type="Proteomes" id="UP000178849"/>
    </source>
</evidence>
<dbReference type="Proteomes" id="UP000178849">
    <property type="component" value="Unassembled WGS sequence"/>
</dbReference>
<keyword evidence="4 5" id="KW-0472">Membrane</keyword>
<feature type="transmembrane region" description="Helical" evidence="5">
    <location>
        <begin position="106"/>
        <end position="131"/>
    </location>
</feature>
<evidence type="ECO:0008006" key="8">
    <source>
        <dbReference type="Google" id="ProtNLM"/>
    </source>
</evidence>
<accession>A0A1G2BHQ8</accession>
<feature type="transmembrane region" description="Helical" evidence="5">
    <location>
        <begin position="6"/>
        <end position="39"/>
    </location>
</feature>
<sequence>MNTIDIVIIVILALFVWKGIKLGLIEAVGGIVGLFIGAFMAGRYYDEAAEMLKGLLFGSEILAKVLGFLLVFIVVNRAVALIFWIVDRVFHIIAVIPLLKTFNRLLGGIFGLLEGLIFIGIIVFFLSLVPFTGGLQSTVQKSRFAGALETIGKIADPFIPDSIASWSLDLPELPLPQNFGEIPGDISNIMDKNK</sequence>
<evidence type="ECO:0000256" key="1">
    <source>
        <dbReference type="ARBA" id="ARBA00004141"/>
    </source>
</evidence>
<comment type="caution">
    <text evidence="6">The sequence shown here is derived from an EMBL/GenBank/DDBJ whole genome shotgun (WGS) entry which is preliminary data.</text>
</comment>